<keyword evidence="4" id="KW-1185">Reference proteome</keyword>
<evidence type="ECO:0000256" key="2">
    <source>
        <dbReference type="SAM" id="Phobius"/>
    </source>
</evidence>
<feature type="transmembrane region" description="Helical" evidence="2">
    <location>
        <begin position="45"/>
        <end position="66"/>
    </location>
</feature>
<organism evidence="3 4">
    <name type="scientific">Nostocoides veronense</name>
    <dbReference type="NCBI Taxonomy" id="330836"/>
    <lineage>
        <taxon>Bacteria</taxon>
        <taxon>Bacillati</taxon>
        <taxon>Actinomycetota</taxon>
        <taxon>Actinomycetes</taxon>
        <taxon>Micrococcales</taxon>
        <taxon>Intrasporangiaceae</taxon>
        <taxon>Nostocoides</taxon>
    </lineage>
</organism>
<gene>
    <name evidence="3" type="ORF">GCM10009811_28350</name>
</gene>
<dbReference type="RefSeq" id="WP_344086794.1">
    <property type="nucleotide sequence ID" value="NZ_BAAAPO010000043.1"/>
</dbReference>
<feature type="compositionally biased region" description="Polar residues" evidence="1">
    <location>
        <begin position="116"/>
        <end position="130"/>
    </location>
</feature>
<dbReference type="InterPro" id="IPR002860">
    <property type="entry name" value="BNR_rpt"/>
</dbReference>
<dbReference type="InterPro" id="IPR015943">
    <property type="entry name" value="WD40/YVTN_repeat-like_dom_sf"/>
</dbReference>
<accession>A0ABN2LY67</accession>
<keyword evidence="2" id="KW-0472">Membrane</keyword>
<dbReference type="Proteomes" id="UP001499938">
    <property type="component" value="Unassembled WGS sequence"/>
</dbReference>
<dbReference type="Pfam" id="PF02012">
    <property type="entry name" value="BNR"/>
    <property type="match status" value="1"/>
</dbReference>
<evidence type="ECO:0000313" key="4">
    <source>
        <dbReference type="Proteomes" id="UP001499938"/>
    </source>
</evidence>
<comment type="caution">
    <text evidence="3">The sequence shown here is derived from an EMBL/GenBank/DDBJ whole genome shotgun (WGS) entry which is preliminary data.</text>
</comment>
<evidence type="ECO:0000313" key="3">
    <source>
        <dbReference type="EMBL" id="GAA1803001.1"/>
    </source>
</evidence>
<keyword evidence="2" id="KW-1133">Transmembrane helix</keyword>
<dbReference type="SUPFAM" id="SSF110296">
    <property type="entry name" value="Oligoxyloglucan reducing end-specific cellobiohydrolase"/>
    <property type="match status" value="1"/>
</dbReference>
<reference evidence="3 4" key="1">
    <citation type="journal article" date="2019" name="Int. J. Syst. Evol. Microbiol.">
        <title>The Global Catalogue of Microorganisms (GCM) 10K type strain sequencing project: providing services to taxonomists for standard genome sequencing and annotation.</title>
        <authorList>
            <consortium name="The Broad Institute Genomics Platform"/>
            <consortium name="The Broad Institute Genome Sequencing Center for Infectious Disease"/>
            <person name="Wu L."/>
            <person name="Ma J."/>
        </authorList>
    </citation>
    <scope>NUCLEOTIDE SEQUENCE [LARGE SCALE GENOMIC DNA]</scope>
    <source>
        <strain evidence="3 4">JCM 15592</strain>
    </source>
</reference>
<dbReference type="EMBL" id="BAAAPO010000043">
    <property type="protein sequence ID" value="GAA1803001.1"/>
    <property type="molecule type" value="Genomic_DNA"/>
</dbReference>
<dbReference type="Gene3D" id="2.130.10.10">
    <property type="entry name" value="YVTN repeat-like/Quinoprotein amine dehydrogenase"/>
    <property type="match status" value="2"/>
</dbReference>
<evidence type="ECO:0000256" key="1">
    <source>
        <dbReference type="SAM" id="MobiDB-lite"/>
    </source>
</evidence>
<sequence>MNDHDPIEEFFARERGAIEPLPGGEDRWHDIVGQARARRAPQRRWIGYAAAVAAAATLAGTGGWLLRGSLPGGDGGDRVAGRQTSVSQTTSASGPHTSSTSSATPSVTEPTTSASRPTSKTSTINPTNLPVPQDFSLMSMSYAGKDTILALGSGTCSGRGCATVIRSTDNGKTWNIVASVDNVESPGRGAVSSVGTDNALTGIRMANPEVGWIFGGRLMKTTDGGSHWEAVEHDGQAVVDLATNGTDAVLTVALDGCDGTKCSGDVSVQKTTINDMATREIGRVSMTEATDSADVEFTLQGAAIVQVAAVGTSGAGAYAVAGDTMTGIDLGCGDVRGSYVAASGGALDFRACRTGDGEWSFAKTAQSSGQQPEFTPIDGSALLGPGVFASFAATGEENLVAASGGRSGDGRLLVSHDGGQSWQVPAVAPPIPERGWRWVASPGASWYYAIPADGFRGFWRSTDQGETWEKVGLG</sequence>
<keyword evidence="2" id="KW-0812">Transmembrane</keyword>
<protein>
    <submittedName>
        <fullName evidence="3">Uncharacterized protein</fullName>
    </submittedName>
</protein>
<feature type="region of interest" description="Disordered" evidence="1">
    <location>
        <begin position="75"/>
        <end position="130"/>
    </location>
</feature>
<name>A0ABN2LY67_9MICO</name>
<feature type="compositionally biased region" description="Low complexity" evidence="1">
    <location>
        <begin position="89"/>
        <end position="115"/>
    </location>
</feature>
<proteinExistence type="predicted"/>